<comment type="caution">
    <text evidence="1">The sequence shown here is derived from an EMBL/GenBank/DDBJ whole genome shotgun (WGS) entry which is preliminary data.</text>
</comment>
<keyword evidence="2" id="KW-1185">Reference proteome</keyword>
<evidence type="ECO:0000313" key="2">
    <source>
        <dbReference type="Proteomes" id="UP001526246"/>
    </source>
</evidence>
<organism evidence="1 2">
    <name type="scientific">Sphingomonas arvum</name>
    <dbReference type="NCBI Taxonomy" id="2992113"/>
    <lineage>
        <taxon>Bacteria</taxon>
        <taxon>Pseudomonadati</taxon>
        <taxon>Pseudomonadota</taxon>
        <taxon>Alphaproteobacteria</taxon>
        <taxon>Sphingomonadales</taxon>
        <taxon>Sphingomonadaceae</taxon>
        <taxon>Sphingomonas</taxon>
    </lineage>
</organism>
<reference evidence="1 2" key="1">
    <citation type="submission" date="2022-10" db="EMBL/GenBank/DDBJ databases">
        <title>Sphingomonas sp.</title>
        <authorList>
            <person name="Jin C."/>
        </authorList>
    </citation>
    <scope>NUCLEOTIDE SEQUENCE [LARGE SCALE GENOMIC DNA]</scope>
    <source>
        <strain evidence="1 2">BN140010</strain>
    </source>
</reference>
<proteinExistence type="predicted"/>
<dbReference type="RefSeq" id="WP_264883780.1">
    <property type="nucleotide sequence ID" value="NZ_JAPDOB010000002.1"/>
</dbReference>
<name>A0ABT3JJ28_9SPHN</name>
<dbReference type="Proteomes" id="UP001526246">
    <property type="component" value="Unassembled WGS sequence"/>
</dbReference>
<evidence type="ECO:0000313" key="1">
    <source>
        <dbReference type="EMBL" id="MCW3798760.1"/>
    </source>
</evidence>
<gene>
    <name evidence="1" type="ORF">OMW55_13170</name>
</gene>
<sequence length="99" mass="11564">MPAEYPTTPDGRYFVVRGRLWRCSNPQLAPEERDKLVRELMTARRTRDRTEVERTKRALGERGEPWWTDGTPDWNRHLAHNTPYAGWFESLQIPPGTAG</sequence>
<dbReference type="EMBL" id="JAPDOB010000002">
    <property type="protein sequence ID" value="MCW3798760.1"/>
    <property type="molecule type" value="Genomic_DNA"/>
</dbReference>
<protein>
    <submittedName>
        <fullName evidence="1">Uncharacterized protein</fullName>
    </submittedName>
</protein>
<accession>A0ABT3JJ28</accession>